<keyword evidence="1 4" id="KW-0812">Transmembrane</keyword>
<dbReference type="OrthoDB" id="9780136at2"/>
<dbReference type="AlphaFoldDB" id="A0A146G6U0"/>
<dbReference type="InterPro" id="IPR002035">
    <property type="entry name" value="VWF_A"/>
</dbReference>
<dbReference type="Pfam" id="PF13519">
    <property type="entry name" value="VWA_2"/>
    <property type="match status" value="1"/>
</dbReference>
<keyword evidence="5" id="KW-1185">Reference proteome</keyword>
<accession>A0A146G6U0</accession>
<name>A0A146G6U0_TERSA</name>
<dbReference type="NCBIfam" id="TIGR02226">
    <property type="entry name" value="two_anch"/>
    <property type="match status" value="1"/>
</dbReference>
<dbReference type="PANTHER" id="PTHR37464">
    <property type="entry name" value="BLL2463 PROTEIN"/>
    <property type="match status" value="1"/>
</dbReference>
<dbReference type="SUPFAM" id="SSF53300">
    <property type="entry name" value="vWA-like"/>
    <property type="match status" value="1"/>
</dbReference>
<evidence type="ECO:0000259" key="2">
    <source>
        <dbReference type="Pfam" id="PF07584"/>
    </source>
</evidence>
<comment type="caution">
    <text evidence="4">The sequence shown here is derived from an EMBL/GenBank/DDBJ whole genome shotgun (WGS) entry which is preliminary data.</text>
</comment>
<evidence type="ECO:0000313" key="5">
    <source>
        <dbReference type="Proteomes" id="UP000076023"/>
    </source>
</evidence>
<keyword evidence="1" id="KW-1133">Transmembrane helix</keyword>
<reference evidence="5" key="1">
    <citation type="journal article" date="2017" name="Genome Announc.">
        <title>Draft Genome Sequence of Terrimicrobium sacchariphilum NM-5T, a Facultative Anaerobic Soil Bacterium of the Class Spartobacteria.</title>
        <authorList>
            <person name="Qiu Y.L."/>
            <person name="Tourlousse D.M."/>
            <person name="Matsuura N."/>
            <person name="Ohashi A."/>
            <person name="Sekiguchi Y."/>
        </authorList>
    </citation>
    <scope>NUCLEOTIDE SEQUENCE [LARGE SCALE GENOMIC DNA]</scope>
    <source>
        <strain evidence="5">NM-5</strain>
    </source>
</reference>
<dbReference type="RefSeq" id="WP_075079179.1">
    <property type="nucleotide sequence ID" value="NZ_BDCO01000002.1"/>
</dbReference>
<dbReference type="EMBL" id="BDCO01000002">
    <property type="protein sequence ID" value="GAT33449.1"/>
    <property type="molecule type" value="Genomic_DNA"/>
</dbReference>
<evidence type="ECO:0000259" key="3">
    <source>
        <dbReference type="Pfam" id="PF13519"/>
    </source>
</evidence>
<dbReference type="InterPro" id="IPR036465">
    <property type="entry name" value="vWFA_dom_sf"/>
</dbReference>
<gene>
    <name evidence="4" type="ORF">TSACC_21865</name>
</gene>
<feature type="transmembrane region" description="Helical" evidence="1">
    <location>
        <begin position="6"/>
        <end position="24"/>
    </location>
</feature>
<dbReference type="Gene3D" id="3.40.50.410">
    <property type="entry name" value="von Willebrand factor, type A domain"/>
    <property type="match status" value="1"/>
</dbReference>
<dbReference type="InterPro" id="IPR024163">
    <property type="entry name" value="Aerotolerance_reg_N"/>
</dbReference>
<dbReference type="InterPro" id="IPR011933">
    <property type="entry name" value="Double_TM_dom"/>
</dbReference>
<feature type="transmembrane region" description="Helical" evidence="1">
    <location>
        <begin position="524"/>
        <end position="543"/>
    </location>
</feature>
<protein>
    <submittedName>
        <fullName evidence="4">N-terminal double-transmembrane domain-containing protein</fullName>
    </submittedName>
</protein>
<sequence length="549" mass="60462">MSLLFPAALWLSLLGLPIIGFYLLKTRQRRRQVSTLLFWQQIKPKIENSPLWRKLRRWLSLLLQLLILLLVVLAICRPAFDWEKRAAQRTVAVFDPSASMQAVDGKATRWQTARARLDEAISRLRVQDEMAILSAETPPRILSGWTASKRTLREAMAGVEELRTGTDPRAALDLARELTVVRENARIEVYSDSVWPEVARDAVKPDLVLRGDRNDKAENAGITLLAVRRSPVSPGDWQLDAEVVSPAAFTGTLEMRRDGMPMDRVEVKCEPGLPWKKSWRGSTESGSTFAATLQVAEGDALPIDNQASCELAPLRSLRVLLAGPPDPYMEALLESIPLVQTSRVLMFPLKAPDGTDLIIGSGSHGPEERFPSTPVLLVNPTTSGLWGKLEGSLKDTPVTDLDKKSALASHANLGSVVIEEAGQWKPSPGAKVLAASLGNPLIFGQWDERAKWMVIGFDPAKSDLPLRTAFPIFVSNLLQSLRDESGGGKAMAVLPGRVESELRPVAPAENFQSAQGSALPVFPGWWLVLLAGVVVLVLEWFFYSRRLTD</sequence>
<keyword evidence="1" id="KW-0472">Membrane</keyword>
<dbReference type="InParanoid" id="A0A146G6U0"/>
<dbReference type="Proteomes" id="UP000076023">
    <property type="component" value="Unassembled WGS sequence"/>
</dbReference>
<feature type="domain" description="Aerotolerance regulator N-terminal" evidence="2">
    <location>
        <begin position="1"/>
        <end position="78"/>
    </location>
</feature>
<dbReference type="STRING" id="690879.TSACC_21865"/>
<feature type="domain" description="VWFA" evidence="3">
    <location>
        <begin position="90"/>
        <end position="192"/>
    </location>
</feature>
<evidence type="ECO:0000256" key="1">
    <source>
        <dbReference type="SAM" id="Phobius"/>
    </source>
</evidence>
<dbReference type="Pfam" id="PF07584">
    <property type="entry name" value="BatA"/>
    <property type="match status" value="1"/>
</dbReference>
<proteinExistence type="predicted"/>
<organism evidence="4 5">
    <name type="scientific">Terrimicrobium sacchariphilum</name>
    <dbReference type="NCBI Taxonomy" id="690879"/>
    <lineage>
        <taxon>Bacteria</taxon>
        <taxon>Pseudomonadati</taxon>
        <taxon>Verrucomicrobiota</taxon>
        <taxon>Terrimicrobiia</taxon>
        <taxon>Terrimicrobiales</taxon>
        <taxon>Terrimicrobiaceae</taxon>
        <taxon>Terrimicrobium</taxon>
    </lineage>
</organism>
<dbReference type="PANTHER" id="PTHR37464:SF1">
    <property type="entry name" value="BLL2463 PROTEIN"/>
    <property type="match status" value="1"/>
</dbReference>
<evidence type="ECO:0000313" key="4">
    <source>
        <dbReference type="EMBL" id="GAT33449.1"/>
    </source>
</evidence>
<feature type="transmembrane region" description="Helical" evidence="1">
    <location>
        <begin position="58"/>
        <end position="80"/>
    </location>
</feature>